<dbReference type="PANTHER" id="PTHR10885:SF0">
    <property type="entry name" value="ISOPENTENYL-DIPHOSPHATE DELTA-ISOMERASE"/>
    <property type="match status" value="1"/>
</dbReference>
<dbReference type="EC" id="5.3.3.2" evidence="6"/>
<evidence type="ECO:0000256" key="11">
    <source>
        <dbReference type="ARBA" id="ARBA00022955"/>
    </source>
</evidence>
<keyword evidence="9" id="KW-0753">Steroid metabolism</keyword>
<dbReference type="GO" id="GO:0006695">
    <property type="term" value="P:cholesterol biosynthetic process"/>
    <property type="evidence" value="ECO:0007669"/>
    <property type="project" value="UniProtKB-KW"/>
</dbReference>
<dbReference type="InterPro" id="IPR011876">
    <property type="entry name" value="IsopentenylPP_isomerase_typ1"/>
</dbReference>
<evidence type="ECO:0000256" key="14">
    <source>
        <dbReference type="ARBA" id="ARBA00023235"/>
    </source>
</evidence>
<dbReference type="FunFam" id="3.90.79.10:FF:000012">
    <property type="entry name" value="Isopentenyl-diphosphate Delta-isomerase 1"/>
    <property type="match status" value="1"/>
</dbReference>
<dbReference type="InterPro" id="IPR015797">
    <property type="entry name" value="NUDIX_hydrolase-like_dom_sf"/>
</dbReference>
<evidence type="ECO:0000256" key="8">
    <source>
        <dbReference type="ARBA" id="ARBA00022723"/>
    </source>
</evidence>
<dbReference type="Gene3D" id="3.90.79.10">
    <property type="entry name" value="Nucleoside Triphosphate Pyrophosphohydrolase"/>
    <property type="match status" value="1"/>
</dbReference>
<evidence type="ECO:0000313" key="16">
    <source>
        <dbReference type="EMBL" id="QFU80956.1"/>
    </source>
</evidence>
<keyword evidence="7" id="KW-0444">Lipid biosynthesis</keyword>
<keyword evidence="8" id="KW-0479">Metal-binding</keyword>
<evidence type="ECO:0000256" key="5">
    <source>
        <dbReference type="ARBA" id="ARBA00007579"/>
    </source>
</evidence>
<comment type="cofactor">
    <cofactor evidence="2">
        <name>Mg(2+)</name>
        <dbReference type="ChEBI" id="CHEBI:18420"/>
    </cofactor>
</comment>
<evidence type="ECO:0000256" key="10">
    <source>
        <dbReference type="ARBA" id="ARBA00022842"/>
    </source>
</evidence>
<dbReference type="GO" id="GO:0004452">
    <property type="term" value="F:isopentenyl-diphosphate delta-isomerase activity"/>
    <property type="evidence" value="ECO:0007669"/>
    <property type="project" value="UniProtKB-EC"/>
</dbReference>
<dbReference type="PANTHER" id="PTHR10885">
    <property type="entry name" value="ISOPENTENYL-DIPHOSPHATE DELTA-ISOMERASE"/>
    <property type="match status" value="1"/>
</dbReference>
<protein>
    <recommendedName>
        <fullName evidence="6">isopentenyl-diphosphate Delta-isomerase</fullName>
        <ecNumber evidence="6">5.3.3.2</ecNumber>
    </recommendedName>
</protein>
<dbReference type="CDD" id="cd02885">
    <property type="entry name" value="NUDIX_IPP_Isomerase"/>
    <property type="match status" value="1"/>
</dbReference>
<dbReference type="GO" id="GO:0009240">
    <property type="term" value="P:isopentenyl diphosphate biosynthetic process"/>
    <property type="evidence" value="ECO:0007669"/>
    <property type="project" value="TreeGrafter"/>
</dbReference>
<organism evidence="16">
    <name type="scientific">Eotetranychus kankitus</name>
    <dbReference type="NCBI Taxonomy" id="2137873"/>
    <lineage>
        <taxon>Eukaryota</taxon>
        <taxon>Metazoa</taxon>
        <taxon>Ecdysozoa</taxon>
        <taxon>Arthropoda</taxon>
        <taxon>Chelicerata</taxon>
        <taxon>Arachnida</taxon>
        <taxon>Acari</taxon>
        <taxon>Acariformes</taxon>
        <taxon>Trombidiformes</taxon>
        <taxon>Prostigmata</taxon>
        <taxon>Eleutherengona</taxon>
        <taxon>Raphignathae</taxon>
        <taxon>Tetranychoidea</taxon>
        <taxon>Tetranychidae</taxon>
        <taxon>Eotetranychus</taxon>
    </lineage>
</organism>
<keyword evidence="10" id="KW-0460">Magnesium</keyword>
<evidence type="ECO:0000256" key="3">
    <source>
        <dbReference type="ARBA" id="ARBA00003951"/>
    </source>
</evidence>
<dbReference type="AlphaFoldDB" id="A0A5P9NYX0"/>
<dbReference type="UniPathway" id="UPA00059">
    <property type="reaction ID" value="UER00104"/>
</dbReference>
<dbReference type="SUPFAM" id="SSF55811">
    <property type="entry name" value="Nudix"/>
    <property type="match status" value="1"/>
</dbReference>
<evidence type="ECO:0000256" key="6">
    <source>
        <dbReference type="ARBA" id="ARBA00012057"/>
    </source>
</evidence>
<dbReference type="EMBL" id="MK733907">
    <property type="protein sequence ID" value="QFU80956.1"/>
    <property type="molecule type" value="mRNA"/>
</dbReference>
<dbReference type="Pfam" id="PF00293">
    <property type="entry name" value="NUDIX"/>
    <property type="match status" value="1"/>
</dbReference>
<evidence type="ECO:0000256" key="7">
    <source>
        <dbReference type="ARBA" id="ARBA00022516"/>
    </source>
</evidence>
<keyword evidence="14" id="KW-0413">Isomerase</keyword>
<keyword evidence="9" id="KW-0756">Sterol biosynthesis</keyword>
<comment type="similarity">
    <text evidence="5">Belongs to the IPP isomerase type 1 family.</text>
</comment>
<evidence type="ECO:0000256" key="2">
    <source>
        <dbReference type="ARBA" id="ARBA00001946"/>
    </source>
</evidence>
<proteinExistence type="evidence at transcript level"/>
<dbReference type="GO" id="GO:0005737">
    <property type="term" value="C:cytoplasm"/>
    <property type="evidence" value="ECO:0007669"/>
    <property type="project" value="TreeGrafter"/>
</dbReference>
<comment type="catalytic activity">
    <reaction evidence="1">
        <text>isopentenyl diphosphate = dimethylallyl diphosphate</text>
        <dbReference type="Rhea" id="RHEA:23284"/>
        <dbReference type="ChEBI" id="CHEBI:57623"/>
        <dbReference type="ChEBI" id="CHEBI:128769"/>
        <dbReference type="EC" id="5.3.3.2"/>
    </reaction>
</comment>
<keyword evidence="12" id="KW-0443">Lipid metabolism</keyword>
<feature type="domain" description="Nudix hydrolase" evidence="15">
    <location>
        <begin position="65"/>
        <end position="217"/>
    </location>
</feature>
<accession>A0A5P9NYX0</accession>
<keyword evidence="9" id="KW-0152">Cholesterol biosynthesis</keyword>
<keyword evidence="11" id="KW-0752">Steroid biosynthesis</keyword>
<name>A0A5P9NYX0_9ACAR</name>
<comment type="pathway">
    <text evidence="4">Isoprenoid biosynthesis; dimethylallyl diphosphate biosynthesis; dimethylallyl diphosphate from isopentenyl diphosphate: step 1/1.</text>
</comment>
<evidence type="ECO:0000256" key="12">
    <source>
        <dbReference type="ARBA" id="ARBA00023098"/>
    </source>
</evidence>
<evidence type="ECO:0000256" key="9">
    <source>
        <dbReference type="ARBA" id="ARBA00022778"/>
    </source>
</evidence>
<comment type="function">
    <text evidence="3">Catalyzes the 1,3-allylic rearrangement of the homoallylic substrate isopentenyl (IPP) to its highly electrophilic allylic isomer, dimethylallyl diphosphate (DMAPP).</text>
</comment>
<dbReference type="GO" id="GO:0050992">
    <property type="term" value="P:dimethylallyl diphosphate biosynthetic process"/>
    <property type="evidence" value="ECO:0007669"/>
    <property type="project" value="UniProtKB-UniPathway"/>
</dbReference>
<dbReference type="PIRSF" id="PIRSF018427">
    <property type="entry name" value="Isopntndiph_ism"/>
    <property type="match status" value="1"/>
</dbReference>
<dbReference type="InterPro" id="IPR000086">
    <property type="entry name" value="NUDIX_hydrolase_dom"/>
</dbReference>
<keyword evidence="9" id="KW-0153">Cholesterol metabolism</keyword>
<keyword evidence="9" id="KW-1207">Sterol metabolism</keyword>
<evidence type="ECO:0000256" key="1">
    <source>
        <dbReference type="ARBA" id="ARBA00000374"/>
    </source>
</evidence>
<dbReference type="PROSITE" id="PS51462">
    <property type="entry name" value="NUDIX"/>
    <property type="match status" value="1"/>
</dbReference>
<sequence length="246" mass="28470">MSLAPMEPKPSTVASVTSLASQPIALDQEEALMNEICITVNEDDLAIGSRTKRDCHLMDNIDKGLLHRAFSVLLFNKKGEFLLTQRASTKVTFPNFYTNACCSHPLFTSLEREEQDCLGVRRAAQRKLFQELGINPTTITLDDIHYITRILYKSPSPNEPIWGEHELDYILIIHKDVELQPNPNEVREAVFLGKDDLNPFLEQKKKEGWPISPWFQLIHDRFLYNYWDNLSNLDKFKDHKTIHKFI</sequence>
<evidence type="ECO:0000256" key="13">
    <source>
        <dbReference type="ARBA" id="ARBA00023229"/>
    </source>
</evidence>
<dbReference type="NCBIfam" id="TIGR02150">
    <property type="entry name" value="IPP_isom_1"/>
    <property type="match status" value="1"/>
</dbReference>
<evidence type="ECO:0000259" key="15">
    <source>
        <dbReference type="PROSITE" id="PS51462"/>
    </source>
</evidence>
<dbReference type="GO" id="GO:0046872">
    <property type="term" value="F:metal ion binding"/>
    <property type="evidence" value="ECO:0007669"/>
    <property type="project" value="UniProtKB-KW"/>
</dbReference>
<reference evidence="16" key="1">
    <citation type="submission" date="2019-04" db="EMBL/GenBank/DDBJ databases">
        <title>De novo RNA-seq and annotation of juvenile hormone and ecdysteroid biosynthesis genes and microrna in a spider mite Eotetranychus kankitus.</title>
        <authorList>
            <person name="Li G."/>
        </authorList>
    </citation>
    <scope>NUCLEOTIDE SEQUENCE</scope>
</reference>
<keyword evidence="13" id="KW-0414">Isoprene biosynthesis</keyword>
<evidence type="ECO:0000256" key="4">
    <source>
        <dbReference type="ARBA" id="ARBA00004826"/>
    </source>
</evidence>